<evidence type="ECO:0000313" key="5">
    <source>
        <dbReference type="Proteomes" id="UP001497457"/>
    </source>
</evidence>
<dbReference type="Pfam" id="PF23635">
    <property type="entry name" value="Beta-prop_AT5G49610-like"/>
    <property type="match status" value="1"/>
</dbReference>
<feature type="domain" description="F-box protein AT5G49610-like beta-propeller" evidence="3">
    <location>
        <begin position="135"/>
        <end position="308"/>
    </location>
</feature>
<dbReference type="InterPro" id="IPR036047">
    <property type="entry name" value="F-box-like_dom_sf"/>
</dbReference>
<dbReference type="PANTHER" id="PTHR32133">
    <property type="entry name" value="OS07G0120400 PROTEIN"/>
    <property type="match status" value="1"/>
</dbReference>
<feature type="region of interest" description="Disordered" evidence="1">
    <location>
        <begin position="108"/>
        <end position="133"/>
    </location>
</feature>
<evidence type="ECO:0000256" key="1">
    <source>
        <dbReference type="SAM" id="MobiDB-lite"/>
    </source>
</evidence>
<reference evidence="4 5" key="2">
    <citation type="submission" date="2024-10" db="EMBL/GenBank/DDBJ databases">
        <authorList>
            <person name="Ryan C."/>
        </authorList>
    </citation>
    <scope>NUCLEOTIDE SEQUENCE [LARGE SCALE GENOMIC DNA]</scope>
</reference>
<feature type="compositionally biased region" description="Pro residues" evidence="1">
    <location>
        <begin position="111"/>
        <end position="120"/>
    </location>
</feature>
<dbReference type="SUPFAM" id="SSF81383">
    <property type="entry name" value="F-box domain"/>
    <property type="match status" value="1"/>
</dbReference>
<feature type="domain" description="F-box" evidence="2">
    <location>
        <begin position="11"/>
        <end position="47"/>
    </location>
</feature>
<evidence type="ECO:0000259" key="3">
    <source>
        <dbReference type="Pfam" id="PF23635"/>
    </source>
</evidence>
<gene>
    <name evidence="4" type="ORF">URODEC1_LOCUS114575</name>
</gene>
<dbReference type="EMBL" id="OZ075118">
    <property type="protein sequence ID" value="CAL5091825.1"/>
    <property type="molecule type" value="Genomic_DNA"/>
</dbReference>
<organism evidence="4 5">
    <name type="scientific">Urochloa decumbens</name>
    <dbReference type="NCBI Taxonomy" id="240449"/>
    <lineage>
        <taxon>Eukaryota</taxon>
        <taxon>Viridiplantae</taxon>
        <taxon>Streptophyta</taxon>
        <taxon>Embryophyta</taxon>
        <taxon>Tracheophyta</taxon>
        <taxon>Spermatophyta</taxon>
        <taxon>Magnoliopsida</taxon>
        <taxon>Liliopsida</taxon>
        <taxon>Poales</taxon>
        <taxon>Poaceae</taxon>
        <taxon>PACMAD clade</taxon>
        <taxon>Panicoideae</taxon>
        <taxon>Panicodae</taxon>
        <taxon>Paniceae</taxon>
        <taxon>Melinidinae</taxon>
        <taxon>Urochloa</taxon>
    </lineage>
</organism>
<proteinExistence type="predicted"/>
<evidence type="ECO:0000313" key="4">
    <source>
        <dbReference type="EMBL" id="CAL5091825.1"/>
    </source>
</evidence>
<dbReference type="AlphaFoldDB" id="A0ABC9GDA1"/>
<dbReference type="Proteomes" id="UP001497457">
    <property type="component" value="Chromosome 8b"/>
</dbReference>
<dbReference type="Gene3D" id="1.20.1280.50">
    <property type="match status" value="1"/>
</dbReference>
<keyword evidence="5" id="KW-1185">Reference proteome</keyword>
<reference evidence="5" key="1">
    <citation type="submission" date="2024-06" db="EMBL/GenBank/DDBJ databases">
        <authorList>
            <person name="Ryan C."/>
        </authorList>
    </citation>
    <scope>NUCLEOTIDE SEQUENCE [LARGE SCALE GENOMIC DNA]</scope>
</reference>
<dbReference type="InterPro" id="IPR001810">
    <property type="entry name" value="F-box_dom"/>
</dbReference>
<sequence length="322" mass="36491">MAEALVDKLVEEILLRIAPDDPTRLFRAALVCRRWHRLACDPGFRRRFREFHRRRPSASHARLHLQPQGPWQHLRRRAFHPLLDPTQCPLHPRIPRRASRQPHQLARARLPPWPRPPPQVPLRHHGRVGSHHGRAGAWSEVASAKPPIHIYGSLRFHQPVLAGTALYMFKSPGILKYDLIAQKMSEIHLPRIIGMRNAVLMTTEDGMGFTGVVGSTLYLWSWESASDKGGRWAQTKVIELEKILPADALLTSPHVLGFADGLGLVFLWTNAGLFTIDGKSEQVRKLGKLTDAHGSSRIYNVVPYTSFCTPISRGVWSWCSSY</sequence>
<name>A0ABC9GDA1_9POAL</name>
<dbReference type="PANTHER" id="PTHR32133:SF386">
    <property type="entry name" value="F-BOX DOMAIN-CONTAINING PROTEIN"/>
    <property type="match status" value="1"/>
</dbReference>
<accession>A0ABC9GDA1</accession>
<dbReference type="InterPro" id="IPR056594">
    <property type="entry name" value="AT5G49610-like_b-prop"/>
</dbReference>
<evidence type="ECO:0008006" key="6">
    <source>
        <dbReference type="Google" id="ProtNLM"/>
    </source>
</evidence>
<evidence type="ECO:0000259" key="2">
    <source>
        <dbReference type="Pfam" id="PF12937"/>
    </source>
</evidence>
<protein>
    <recommendedName>
        <fullName evidence="6">F-box domain-containing protein</fullName>
    </recommendedName>
</protein>
<dbReference type="Pfam" id="PF12937">
    <property type="entry name" value="F-box-like"/>
    <property type="match status" value="1"/>
</dbReference>
<feature type="compositionally biased region" description="Basic residues" evidence="1">
    <location>
        <begin position="122"/>
        <end position="133"/>
    </location>
</feature>